<reference evidence="3" key="1">
    <citation type="journal article" date="2019" name="Int. J. Syst. Evol. Microbiol.">
        <title>The Global Catalogue of Microorganisms (GCM) 10K type strain sequencing project: providing services to taxonomists for standard genome sequencing and annotation.</title>
        <authorList>
            <consortium name="The Broad Institute Genomics Platform"/>
            <consortium name="The Broad Institute Genome Sequencing Center for Infectious Disease"/>
            <person name="Wu L."/>
            <person name="Ma J."/>
        </authorList>
    </citation>
    <scope>NUCLEOTIDE SEQUENCE [LARGE SCALE GENOMIC DNA]</scope>
    <source>
        <strain evidence="3">CGMCC 1.12371</strain>
    </source>
</reference>
<sequence length="117" mass="12298">MDSVDVAQNALNQVNAMFDAMREAKIERAPTAITYEWTGPGGLKVKTGIQGDEAHDIVEVGEDLCLCFGPRKLTPAEVCLVRRSASTDAPAYDSIYGRSSPPFVIGGGPDSPDAAAG</sequence>
<protein>
    <submittedName>
        <fullName evidence="2">Uncharacterized protein</fullName>
    </submittedName>
</protein>
<proteinExistence type="predicted"/>
<feature type="region of interest" description="Disordered" evidence="1">
    <location>
        <begin position="91"/>
        <end position="117"/>
    </location>
</feature>
<dbReference type="Proteomes" id="UP001596501">
    <property type="component" value="Unassembled WGS sequence"/>
</dbReference>
<name>A0ABW2QTM9_9BURK</name>
<evidence type="ECO:0000256" key="1">
    <source>
        <dbReference type="SAM" id="MobiDB-lite"/>
    </source>
</evidence>
<keyword evidence="3" id="KW-1185">Reference proteome</keyword>
<dbReference type="RefSeq" id="WP_382226427.1">
    <property type="nucleotide sequence ID" value="NZ_JBHTCA010000020.1"/>
</dbReference>
<organism evidence="2 3">
    <name type="scientific">Hydrogenophaga atypica</name>
    <dbReference type="NCBI Taxonomy" id="249409"/>
    <lineage>
        <taxon>Bacteria</taxon>
        <taxon>Pseudomonadati</taxon>
        <taxon>Pseudomonadota</taxon>
        <taxon>Betaproteobacteria</taxon>
        <taxon>Burkholderiales</taxon>
        <taxon>Comamonadaceae</taxon>
        <taxon>Hydrogenophaga</taxon>
    </lineage>
</organism>
<comment type="caution">
    <text evidence="2">The sequence shown here is derived from an EMBL/GenBank/DDBJ whole genome shotgun (WGS) entry which is preliminary data.</text>
</comment>
<evidence type="ECO:0000313" key="2">
    <source>
        <dbReference type="EMBL" id="MFC7410865.1"/>
    </source>
</evidence>
<accession>A0ABW2QTM9</accession>
<evidence type="ECO:0000313" key="3">
    <source>
        <dbReference type="Proteomes" id="UP001596501"/>
    </source>
</evidence>
<dbReference type="EMBL" id="JBHTCA010000020">
    <property type="protein sequence ID" value="MFC7410865.1"/>
    <property type="molecule type" value="Genomic_DNA"/>
</dbReference>
<gene>
    <name evidence="2" type="ORF">ACFQPB_18560</name>
</gene>